<feature type="non-terminal residue" evidence="3">
    <location>
        <position position="1"/>
    </location>
</feature>
<feature type="domain" description="Methylmalonyl-CoA mutase alpha/beta chain catalytic" evidence="2">
    <location>
        <begin position="3"/>
        <end position="311"/>
    </location>
</feature>
<dbReference type="Pfam" id="PF01642">
    <property type="entry name" value="MM_CoA_mutase"/>
    <property type="match status" value="1"/>
</dbReference>
<evidence type="ECO:0000313" key="3">
    <source>
        <dbReference type="EMBL" id="KKK55508.1"/>
    </source>
</evidence>
<evidence type="ECO:0000256" key="1">
    <source>
        <dbReference type="ARBA" id="ARBA00023235"/>
    </source>
</evidence>
<dbReference type="GO" id="GO:0031419">
    <property type="term" value="F:cobalamin binding"/>
    <property type="evidence" value="ECO:0007669"/>
    <property type="project" value="InterPro"/>
</dbReference>
<accession>A0A0F8WFZ4</accession>
<dbReference type="InterPro" id="IPR006098">
    <property type="entry name" value="MMCoA_mutase_a_cat"/>
</dbReference>
<organism evidence="3">
    <name type="scientific">marine sediment metagenome</name>
    <dbReference type="NCBI Taxonomy" id="412755"/>
    <lineage>
        <taxon>unclassified sequences</taxon>
        <taxon>metagenomes</taxon>
        <taxon>ecological metagenomes</taxon>
    </lineage>
</organism>
<feature type="non-terminal residue" evidence="3">
    <location>
        <position position="350"/>
    </location>
</feature>
<dbReference type="NCBIfam" id="TIGR00641">
    <property type="entry name" value="acid_CoA_mut_N"/>
    <property type="match status" value="1"/>
</dbReference>
<reference evidence="3" key="1">
    <citation type="journal article" date="2015" name="Nature">
        <title>Complex archaea that bridge the gap between prokaryotes and eukaryotes.</title>
        <authorList>
            <person name="Spang A."/>
            <person name="Saw J.H."/>
            <person name="Jorgensen S.L."/>
            <person name="Zaremba-Niedzwiedzka K."/>
            <person name="Martijn J."/>
            <person name="Lind A.E."/>
            <person name="van Eijk R."/>
            <person name="Schleper C."/>
            <person name="Guy L."/>
            <person name="Ettema T.J."/>
        </authorList>
    </citation>
    <scope>NUCLEOTIDE SEQUENCE</scope>
</reference>
<dbReference type="Gene3D" id="3.20.20.240">
    <property type="entry name" value="Methylmalonyl-CoA mutase"/>
    <property type="match status" value="1"/>
</dbReference>
<keyword evidence="1" id="KW-0413">Isomerase</keyword>
<protein>
    <recommendedName>
        <fullName evidence="2">Methylmalonyl-CoA mutase alpha/beta chain catalytic domain-containing protein</fullName>
    </recommendedName>
</protein>
<gene>
    <name evidence="3" type="ORF">LCGC14_3073850</name>
</gene>
<dbReference type="EMBL" id="LAZR01065455">
    <property type="protein sequence ID" value="KKK55508.1"/>
    <property type="molecule type" value="Genomic_DNA"/>
</dbReference>
<dbReference type="PANTHER" id="PTHR48101:SF1">
    <property type="entry name" value="METHYLMALONYL-COA MUTASE, LARGE SUBUNIT"/>
    <property type="match status" value="1"/>
</dbReference>
<proteinExistence type="predicted"/>
<dbReference type="PANTHER" id="PTHR48101">
    <property type="entry name" value="METHYLMALONYL-COA MUTASE, MITOCHONDRIAL-RELATED"/>
    <property type="match status" value="1"/>
</dbReference>
<dbReference type="InterPro" id="IPR006099">
    <property type="entry name" value="MeMalonylCoA_mutase_a/b_cat"/>
</dbReference>
<sequence length="350" mass="39189">VWAAMLIALGKKQGVSPEKYNLRLQNDSLKEFIARGTYIFPPSPSLKFSCDVIEYFANNSPGWFPISISGYHIREAGATAVQEVAFTMANAIAYIEETLSRGLSFEKFGPQLSVFLSSGMDLFEEIAKFRAMRRVWSRIIKERFKIDDSKLLALNLICFTAGSTLTAQQPYNNLMRVTIEALASVLGGCQSLLPSSMDEALCTPTEKAVTLSLRTQQILAYETNIASTIDPLGGSYFVETLTFEIEESVLDYLDKIDEMGGAVRAIENGFFQKEISEASFRRYQKIETGEDVVVGANKFVHDEDTNIEIMKTFIVNQDLYFTDLKQDVRVTMDTRIVKEAETGVDEPLKS</sequence>
<name>A0A0F8WFZ4_9ZZZZ</name>
<dbReference type="GO" id="GO:0004494">
    <property type="term" value="F:methylmalonyl-CoA mutase activity"/>
    <property type="evidence" value="ECO:0007669"/>
    <property type="project" value="InterPro"/>
</dbReference>
<dbReference type="AlphaFoldDB" id="A0A0F8WFZ4"/>
<dbReference type="InterPro" id="IPR016176">
    <property type="entry name" value="Cbl-dep_enz_cat"/>
</dbReference>
<comment type="caution">
    <text evidence="3">The sequence shown here is derived from an EMBL/GenBank/DDBJ whole genome shotgun (WGS) entry which is preliminary data.</text>
</comment>
<dbReference type="SUPFAM" id="SSF51703">
    <property type="entry name" value="Cobalamin (vitamin B12)-dependent enzymes"/>
    <property type="match status" value="1"/>
</dbReference>
<evidence type="ECO:0000259" key="2">
    <source>
        <dbReference type="Pfam" id="PF01642"/>
    </source>
</evidence>